<dbReference type="InterPro" id="IPR016181">
    <property type="entry name" value="Acyl_CoA_acyltransferase"/>
</dbReference>
<sequence length="181" mass="20711">MREIVLKNNSIVNIRLLNKDDAEPLFQYLESLSAESRSRFGPHAFDRETVTNICNNLDHDDGQRFIAVANNRIVAYMLTKRGMLDADAERYAQHNLFFDAATTITYAPSVADDFQNTGLGTKMFTEILQQLKQQSCKTIILWGGVQASNARAVHFYEKHGFEPKGNFWFDEKDNIDMLLNI</sequence>
<dbReference type="EMBL" id="CP042435">
    <property type="protein sequence ID" value="QEC68941.1"/>
    <property type="molecule type" value="Genomic_DNA"/>
</dbReference>
<dbReference type="PROSITE" id="PS51186">
    <property type="entry name" value="GNAT"/>
    <property type="match status" value="1"/>
</dbReference>
<dbReference type="Gene3D" id="3.40.630.30">
    <property type="match status" value="1"/>
</dbReference>
<protein>
    <submittedName>
        <fullName evidence="2">GNAT family N-acetyltransferase</fullName>
    </submittedName>
</protein>
<evidence type="ECO:0000313" key="2">
    <source>
        <dbReference type="EMBL" id="QEC68941.1"/>
    </source>
</evidence>
<proteinExistence type="predicted"/>
<accession>A0A5B8VD97</accession>
<dbReference type="GO" id="GO:0016747">
    <property type="term" value="F:acyltransferase activity, transferring groups other than amino-acyl groups"/>
    <property type="evidence" value="ECO:0007669"/>
    <property type="project" value="InterPro"/>
</dbReference>
<dbReference type="Pfam" id="PF00583">
    <property type="entry name" value="Acetyltransf_1"/>
    <property type="match status" value="1"/>
</dbReference>
<name>A0A5B8VD97_9BACT</name>
<dbReference type="SUPFAM" id="SSF55729">
    <property type="entry name" value="Acyl-CoA N-acyltransferases (Nat)"/>
    <property type="match status" value="1"/>
</dbReference>
<dbReference type="OrthoDB" id="948250at2"/>
<dbReference type="InterPro" id="IPR000182">
    <property type="entry name" value="GNAT_dom"/>
</dbReference>
<dbReference type="RefSeq" id="WP_147191486.1">
    <property type="nucleotide sequence ID" value="NZ_CP042435.1"/>
</dbReference>
<reference evidence="2 3" key="1">
    <citation type="journal article" date="2016" name="Int. J. Syst. Evol. Microbiol.">
        <title>Panacibacter ginsenosidivorans gen. nov., sp. nov., with ginsenoside converting activity isolated from soil of a ginseng field.</title>
        <authorList>
            <person name="Siddiqi M.Z."/>
            <person name="Muhammad Shafi S."/>
            <person name="Choi K.D."/>
            <person name="Im W.T."/>
        </authorList>
    </citation>
    <scope>NUCLEOTIDE SEQUENCE [LARGE SCALE GENOMIC DNA]</scope>
    <source>
        <strain evidence="2 3">Gsoil1550</strain>
    </source>
</reference>
<dbReference type="KEGG" id="pgin:FRZ67_17100"/>
<dbReference type="CDD" id="cd04301">
    <property type="entry name" value="NAT_SF"/>
    <property type="match status" value="1"/>
</dbReference>
<gene>
    <name evidence="2" type="ORF">FRZ67_17100</name>
</gene>
<dbReference type="PANTHER" id="PTHR43617">
    <property type="entry name" value="L-AMINO ACID N-ACETYLTRANSFERASE"/>
    <property type="match status" value="1"/>
</dbReference>
<keyword evidence="3" id="KW-1185">Reference proteome</keyword>
<evidence type="ECO:0000259" key="1">
    <source>
        <dbReference type="PROSITE" id="PS51186"/>
    </source>
</evidence>
<dbReference type="InterPro" id="IPR050276">
    <property type="entry name" value="MshD_Acetyltransferase"/>
</dbReference>
<organism evidence="2 3">
    <name type="scientific">Panacibacter ginsenosidivorans</name>
    <dbReference type="NCBI Taxonomy" id="1813871"/>
    <lineage>
        <taxon>Bacteria</taxon>
        <taxon>Pseudomonadati</taxon>
        <taxon>Bacteroidota</taxon>
        <taxon>Chitinophagia</taxon>
        <taxon>Chitinophagales</taxon>
        <taxon>Chitinophagaceae</taxon>
        <taxon>Panacibacter</taxon>
    </lineage>
</organism>
<dbReference type="Proteomes" id="UP000321533">
    <property type="component" value="Chromosome"/>
</dbReference>
<keyword evidence="2" id="KW-0808">Transferase</keyword>
<feature type="domain" description="N-acetyltransferase" evidence="1">
    <location>
        <begin position="12"/>
        <end position="181"/>
    </location>
</feature>
<evidence type="ECO:0000313" key="3">
    <source>
        <dbReference type="Proteomes" id="UP000321533"/>
    </source>
</evidence>
<dbReference type="AlphaFoldDB" id="A0A5B8VD97"/>